<evidence type="ECO:0000256" key="1">
    <source>
        <dbReference type="SAM" id="MobiDB-lite"/>
    </source>
</evidence>
<dbReference type="AlphaFoldDB" id="A0A6A6RIG4"/>
<keyword evidence="3" id="KW-1185">Reference proteome</keyword>
<feature type="compositionally biased region" description="Polar residues" evidence="1">
    <location>
        <begin position="13"/>
        <end position="23"/>
    </location>
</feature>
<name>A0A6A6RIG4_9PLEO</name>
<dbReference type="OrthoDB" id="3800555at2759"/>
<organism evidence="2 3">
    <name type="scientific">Massarina eburnea CBS 473.64</name>
    <dbReference type="NCBI Taxonomy" id="1395130"/>
    <lineage>
        <taxon>Eukaryota</taxon>
        <taxon>Fungi</taxon>
        <taxon>Dikarya</taxon>
        <taxon>Ascomycota</taxon>
        <taxon>Pezizomycotina</taxon>
        <taxon>Dothideomycetes</taxon>
        <taxon>Pleosporomycetidae</taxon>
        <taxon>Pleosporales</taxon>
        <taxon>Massarineae</taxon>
        <taxon>Massarinaceae</taxon>
        <taxon>Massarina</taxon>
    </lineage>
</organism>
<feature type="region of interest" description="Disordered" evidence="1">
    <location>
        <begin position="158"/>
        <end position="177"/>
    </location>
</feature>
<reference evidence="2" key="1">
    <citation type="journal article" date="2020" name="Stud. Mycol.">
        <title>101 Dothideomycetes genomes: a test case for predicting lifestyles and emergence of pathogens.</title>
        <authorList>
            <person name="Haridas S."/>
            <person name="Albert R."/>
            <person name="Binder M."/>
            <person name="Bloem J."/>
            <person name="Labutti K."/>
            <person name="Salamov A."/>
            <person name="Andreopoulos B."/>
            <person name="Baker S."/>
            <person name="Barry K."/>
            <person name="Bills G."/>
            <person name="Bluhm B."/>
            <person name="Cannon C."/>
            <person name="Castanera R."/>
            <person name="Culley D."/>
            <person name="Daum C."/>
            <person name="Ezra D."/>
            <person name="Gonzalez J."/>
            <person name="Henrissat B."/>
            <person name="Kuo A."/>
            <person name="Liang C."/>
            <person name="Lipzen A."/>
            <person name="Lutzoni F."/>
            <person name="Magnuson J."/>
            <person name="Mondo S."/>
            <person name="Nolan M."/>
            <person name="Ohm R."/>
            <person name="Pangilinan J."/>
            <person name="Park H.-J."/>
            <person name="Ramirez L."/>
            <person name="Alfaro M."/>
            <person name="Sun H."/>
            <person name="Tritt A."/>
            <person name="Yoshinaga Y."/>
            <person name="Zwiers L.-H."/>
            <person name="Turgeon B."/>
            <person name="Goodwin S."/>
            <person name="Spatafora J."/>
            <person name="Crous P."/>
            <person name="Grigoriev I."/>
        </authorList>
    </citation>
    <scope>NUCLEOTIDE SEQUENCE</scope>
    <source>
        <strain evidence="2">CBS 473.64</strain>
    </source>
</reference>
<evidence type="ECO:0000313" key="2">
    <source>
        <dbReference type="EMBL" id="KAF2635012.1"/>
    </source>
</evidence>
<feature type="compositionally biased region" description="Pro residues" evidence="1">
    <location>
        <begin position="161"/>
        <end position="170"/>
    </location>
</feature>
<feature type="compositionally biased region" description="Low complexity" evidence="1">
    <location>
        <begin position="82"/>
        <end position="95"/>
    </location>
</feature>
<dbReference type="EMBL" id="MU006811">
    <property type="protein sequence ID" value="KAF2635012.1"/>
    <property type="molecule type" value="Genomic_DNA"/>
</dbReference>
<protein>
    <submittedName>
        <fullName evidence="2">Uncharacterized protein</fullName>
    </submittedName>
</protein>
<proteinExistence type="predicted"/>
<feature type="region of interest" description="Disordered" evidence="1">
    <location>
        <begin position="1"/>
        <end position="126"/>
    </location>
</feature>
<accession>A0A6A6RIG4</accession>
<sequence>MADSGDPTAPTAVRNNPVESSAVPQPPAKPPREAQVPSGSNHRESSYARGHAGPSSPPGQRKGKAPVRQHNAQSGNLPPWYNNASSSSPNVSGVSEPATWHGVPGLSPPNAPWTGTARTSSPVHYGRPSVNPYGVLGPHGIPGKRPNPKLMLARKNKRVPFSPPATPPVNRPVNRAYQNSPKDISYEVIAVHKDVGELFDICRLVPYLLAPKDVLDNLVALRPKIGLLKDDMFKNEEGVKILDPKRMSYMDKAVIMVLWFLSKPSENSDPIQKMLNRFVKP</sequence>
<dbReference type="Proteomes" id="UP000799753">
    <property type="component" value="Unassembled WGS sequence"/>
</dbReference>
<evidence type="ECO:0000313" key="3">
    <source>
        <dbReference type="Proteomes" id="UP000799753"/>
    </source>
</evidence>
<gene>
    <name evidence="2" type="ORF">P280DRAFT_202827</name>
</gene>